<proteinExistence type="predicted"/>
<dbReference type="VEuPathDB" id="VectorBase:AMIN014497"/>
<organism evidence="1 2">
    <name type="scientific">Anopheles minimus</name>
    <dbReference type="NCBI Taxonomy" id="112268"/>
    <lineage>
        <taxon>Eukaryota</taxon>
        <taxon>Metazoa</taxon>
        <taxon>Ecdysozoa</taxon>
        <taxon>Arthropoda</taxon>
        <taxon>Hexapoda</taxon>
        <taxon>Insecta</taxon>
        <taxon>Pterygota</taxon>
        <taxon>Neoptera</taxon>
        <taxon>Endopterygota</taxon>
        <taxon>Diptera</taxon>
        <taxon>Nematocera</taxon>
        <taxon>Culicoidea</taxon>
        <taxon>Culicidae</taxon>
        <taxon>Anophelinae</taxon>
        <taxon>Anopheles</taxon>
    </lineage>
</organism>
<reference evidence="1" key="2">
    <citation type="submission" date="2020-05" db="UniProtKB">
        <authorList>
            <consortium name="EnsemblMetazoa"/>
        </authorList>
    </citation>
    <scope>IDENTIFICATION</scope>
    <source>
        <strain evidence="1">MINIMUS1</strain>
    </source>
</reference>
<dbReference type="EnsemblMetazoa" id="AMIN014497-RA">
    <property type="protein sequence ID" value="AMIN014497-PA"/>
    <property type="gene ID" value="AMIN014497"/>
</dbReference>
<keyword evidence="2" id="KW-1185">Reference proteome</keyword>
<evidence type="ECO:0000313" key="2">
    <source>
        <dbReference type="Proteomes" id="UP000075920"/>
    </source>
</evidence>
<protein>
    <submittedName>
        <fullName evidence="1">Uncharacterized protein</fullName>
    </submittedName>
</protein>
<name>A0A182WP88_9DIPT</name>
<accession>A0A182WP88</accession>
<reference evidence="2" key="1">
    <citation type="submission" date="2013-03" db="EMBL/GenBank/DDBJ databases">
        <title>The Genome Sequence of Anopheles minimus MINIMUS1.</title>
        <authorList>
            <consortium name="The Broad Institute Genomics Platform"/>
            <person name="Neafsey D.E."/>
            <person name="Walton C."/>
            <person name="Walker B."/>
            <person name="Young S.K."/>
            <person name="Zeng Q."/>
            <person name="Gargeya S."/>
            <person name="Fitzgerald M."/>
            <person name="Haas B."/>
            <person name="Abouelleil A."/>
            <person name="Allen A.W."/>
            <person name="Alvarado L."/>
            <person name="Arachchi H.M."/>
            <person name="Berlin A.M."/>
            <person name="Chapman S.B."/>
            <person name="Gainer-Dewar J."/>
            <person name="Goldberg J."/>
            <person name="Griggs A."/>
            <person name="Gujja S."/>
            <person name="Hansen M."/>
            <person name="Howarth C."/>
            <person name="Imamovic A."/>
            <person name="Ireland A."/>
            <person name="Larimer J."/>
            <person name="McCowan C."/>
            <person name="Murphy C."/>
            <person name="Pearson M."/>
            <person name="Poon T.W."/>
            <person name="Priest M."/>
            <person name="Roberts A."/>
            <person name="Saif S."/>
            <person name="Shea T."/>
            <person name="Sisk P."/>
            <person name="Sykes S."/>
            <person name="Wortman J."/>
            <person name="Nusbaum C."/>
            <person name="Birren B."/>
        </authorList>
    </citation>
    <scope>NUCLEOTIDE SEQUENCE [LARGE SCALE GENOMIC DNA]</scope>
    <source>
        <strain evidence="2">MINIMUS1</strain>
    </source>
</reference>
<sequence length="81" mass="9275">MHLYTAACSRFLHAFPKILDRGIQATRKRKKTINSRVLLIFPPCTCCYTNAGCTYEKPIANTHATVENRIYISQSSIYESF</sequence>
<evidence type="ECO:0000313" key="1">
    <source>
        <dbReference type="EnsemblMetazoa" id="AMIN014497-PA"/>
    </source>
</evidence>
<dbReference type="Proteomes" id="UP000075920">
    <property type="component" value="Unassembled WGS sequence"/>
</dbReference>
<dbReference type="AlphaFoldDB" id="A0A182WP88"/>